<feature type="domain" description="Glycosyltransferase subfamily 4-like N-terminal" evidence="2">
    <location>
        <begin position="14"/>
        <end position="207"/>
    </location>
</feature>
<evidence type="ECO:0000259" key="2">
    <source>
        <dbReference type="Pfam" id="PF13439"/>
    </source>
</evidence>
<dbReference type="InterPro" id="IPR028098">
    <property type="entry name" value="Glyco_trans_4-like_N"/>
</dbReference>
<dbReference type="Pfam" id="PF13439">
    <property type="entry name" value="Glyco_transf_4"/>
    <property type="match status" value="1"/>
</dbReference>
<sequence length="411" mass="46368">MKILLATYWSIPHVGGVWQYMTQLKKKLESYGHEVDLLGYDQSNLNVTVINKGLVLPREKVTPLVDAHFTQENYPAMYANFLVKWTEMQRYVYELSAAYFGVKDYDIIHTQDVLSTVAMSRIKDPNTPLIATLHGSVAHEIRRQLKTVHKSETAYLARTYYDELEHDGAVSADTTIVCNQWLHTMLTDEFHVPKDQLKVLHYGFDTETFFQKSHQKATLKAPKGKKVIIYTGRLVELKGVNYLIDALAKLKQIRSDWVGWIVGNGEKESELKSQVLSLGLGDSVRFLGKREDVPSLLSQADILVLPTLIENQPLSVIEAQIAGKAVIASNVGGISEMIQQGVTGMLTPPENADALLNTINQLLSDNHLRKKLGLNARKWGLTHWSIDRGTQDLLNIYLQALYTKRKGEKLV</sequence>
<protein>
    <submittedName>
        <fullName evidence="3">Glycosyl transferase</fullName>
    </submittedName>
</protein>
<comment type="caution">
    <text evidence="3">The sequence shown here is derived from an EMBL/GenBank/DDBJ whole genome shotgun (WGS) entry which is preliminary data.</text>
</comment>
<dbReference type="AlphaFoldDB" id="A0A0U1QSF6"/>
<accession>A0A0U1QSF6</accession>
<gene>
    <name evidence="3" type="ORF">SINU_01245</name>
</gene>
<dbReference type="Pfam" id="PF00534">
    <property type="entry name" value="Glycos_transf_1"/>
    <property type="match status" value="1"/>
</dbReference>
<reference evidence="3 4" key="1">
    <citation type="journal article" date="2011" name="J. Bacteriol.">
        <title>Draft genome sequence of Sporolactobacillus inulinus strain CASD, an efficient D-lactic acid-producing bacterium with high-concentration lactate tolerance capability.</title>
        <authorList>
            <person name="Yu B."/>
            <person name="Su F."/>
            <person name="Wang L."/>
            <person name="Xu K."/>
            <person name="Zhao B."/>
            <person name="Xu P."/>
        </authorList>
    </citation>
    <scope>NUCLEOTIDE SEQUENCE [LARGE SCALE GENOMIC DNA]</scope>
    <source>
        <strain evidence="3 4">CASD</strain>
    </source>
</reference>
<feature type="domain" description="Glycosyl transferase family 1" evidence="1">
    <location>
        <begin position="214"/>
        <end position="379"/>
    </location>
</feature>
<dbReference type="STRING" id="1069536.SINU_01245"/>
<name>A0A0U1QSF6_9BACL</name>
<dbReference type="Proteomes" id="UP000035553">
    <property type="component" value="Unassembled WGS sequence"/>
</dbReference>
<dbReference type="SUPFAM" id="SSF53756">
    <property type="entry name" value="UDP-Glycosyltransferase/glycogen phosphorylase"/>
    <property type="match status" value="1"/>
</dbReference>
<dbReference type="RefSeq" id="WP_010024019.1">
    <property type="nucleotide sequence ID" value="NZ_AFVQ02000016.1"/>
</dbReference>
<dbReference type="PANTHER" id="PTHR45947">
    <property type="entry name" value="SULFOQUINOVOSYL TRANSFERASE SQD2"/>
    <property type="match status" value="1"/>
</dbReference>
<dbReference type="InterPro" id="IPR050194">
    <property type="entry name" value="Glycosyltransferase_grp1"/>
</dbReference>
<dbReference type="OrthoDB" id="9815550at2"/>
<keyword evidence="3" id="KW-0808">Transferase</keyword>
<dbReference type="PANTHER" id="PTHR45947:SF3">
    <property type="entry name" value="SULFOQUINOVOSYL TRANSFERASE SQD2"/>
    <property type="match status" value="1"/>
</dbReference>
<dbReference type="InterPro" id="IPR001296">
    <property type="entry name" value="Glyco_trans_1"/>
</dbReference>
<dbReference type="CDD" id="cd03801">
    <property type="entry name" value="GT4_PimA-like"/>
    <property type="match status" value="1"/>
</dbReference>
<dbReference type="GO" id="GO:0016758">
    <property type="term" value="F:hexosyltransferase activity"/>
    <property type="evidence" value="ECO:0007669"/>
    <property type="project" value="TreeGrafter"/>
</dbReference>
<dbReference type="Gene3D" id="3.40.50.2000">
    <property type="entry name" value="Glycogen Phosphorylase B"/>
    <property type="match status" value="2"/>
</dbReference>
<evidence type="ECO:0000313" key="3">
    <source>
        <dbReference type="EMBL" id="KLI03737.1"/>
    </source>
</evidence>
<dbReference type="EMBL" id="AFVQ02000016">
    <property type="protein sequence ID" value="KLI03737.1"/>
    <property type="molecule type" value="Genomic_DNA"/>
</dbReference>
<proteinExistence type="predicted"/>
<evidence type="ECO:0000259" key="1">
    <source>
        <dbReference type="Pfam" id="PF00534"/>
    </source>
</evidence>
<keyword evidence="4" id="KW-1185">Reference proteome</keyword>
<evidence type="ECO:0000313" key="4">
    <source>
        <dbReference type="Proteomes" id="UP000035553"/>
    </source>
</evidence>
<organism evidence="3 4">
    <name type="scientific">Sporolactobacillus inulinus CASD</name>
    <dbReference type="NCBI Taxonomy" id="1069536"/>
    <lineage>
        <taxon>Bacteria</taxon>
        <taxon>Bacillati</taxon>
        <taxon>Bacillota</taxon>
        <taxon>Bacilli</taxon>
        <taxon>Bacillales</taxon>
        <taxon>Sporolactobacillaceae</taxon>
        <taxon>Sporolactobacillus</taxon>
    </lineage>
</organism>